<dbReference type="GO" id="GO:0000122">
    <property type="term" value="P:negative regulation of transcription by RNA polymerase II"/>
    <property type="evidence" value="ECO:0007669"/>
    <property type="project" value="TreeGrafter"/>
</dbReference>
<organism evidence="1">
    <name type="scientific">Dendrobium hybrid cultivar</name>
    <dbReference type="NCBI Taxonomy" id="136990"/>
    <lineage>
        <taxon>Eukaryota</taxon>
        <taxon>Viridiplantae</taxon>
        <taxon>Streptophyta</taxon>
        <taxon>Embryophyta</taxon>
        <taxon>Tracheophyta</taxon>
        <taxon>Spermatophyta</taxon>
        <taxon>Magnoliopsida</taxon>
        <taxon>Liliopsida</taxon>
        <taxon>Asparagales</taxon>
        <taxon>Orchidaceae</taxon>
        <taxon>Epidendroideae</taxon>
        <taxon>Malaxideae</taxon>
        <taxon>Dendrobiinae</taxon>
        <taxon>Dendrobium</taxon>
    </lineage>
</organism>
<gene>
    <name evidence="1" type="primary">ovg27</name>
</gene>
<evidence type="ECO:0000313" key="1">
    <source>
        <dbReference type="EMBL" id="AAC79871.1"/>
    </source>
</evidence>
<dbReference type="GO" id="GO:0000981">
    <property type="term" value="F:DNA-binding transcription factor activity, RNA polymerase II-specific"/>
    <property type="evidence" value="ECO:0007669"/>
    <property type="project" value="TreeGrafter"/>
</dbReference>
<protein>
    <submittedName>
        <fullName evidence="1">Putative transcriptional repressor</fullName>
    </submittedName>
</protein>
<dbReference type="PANTHER" id="PTHR12360:SF12">
    <property type="entry name" value="TRANSCRIPTIONAL REPRESSOR NF-X1"/>
    <property type="match status" value="1"/>
</dbReference>
<accession>Q9ZSM4</accession>
<sequence length="102" mass="11996">LTLTKSVIATCWQAMFDELTCQWGAMVIYPPVPCGTRPRSCSRTCARVHECENKICILELEFYWRSFCTIFLTNELCLTRHEFRANIIHELELKKKDITQHN</sequence>
<dbReference type="EMBL" id="AF100331">
    <property type="protein sequence ID" value="AAC79871.1"/>
    <property type="molecule type" value="mRNA"/>
</dbReference>
<reference evidence="1" key="1">
    <citation type="submission" date="1998-10" db="EMBL/GenBank/DDBJ databases">
        <title>Characterization of genes differentially expressed during orchid floral transiton.</title>
        <authorList>
            <person name="Yu H."/>
            <person name="Goh C.J."/>
        </authorList>
    </citation>
    <scope>NUCLEOTIDE SEQUENCE</scope>
    <source>
        <tissue evidence="1">Orchid shoot apical meristem</tissue>
    </source>
</reference>
<name>Q9ZSM4_9ASPA</name>
<dbReference type="GO" id="GO:0005634">
    <property type="term" value="C:nucleus"/>
    <property type="evidence" value="ECO:0007669"/>
    <property type="project" value="TreeGrafter"/>
</dbReference>
<dbReference type="AlphaFoldDB" id="Q9ZSM4"/>
<dbReference type="InterPro" id="IPR034078">
    <property type="entry name" value="NFX1_fam"/>
</dbReference>
<dbReference type="GO" id="GO:0000977">
    <property type="term" value="F:RNA polymerase II transcription regulatory region sequence-specific DNA binding"/>
    <property type="evidence" value="ECO:0007669"/>
    <property type="project" value="TreeGrafter"/>
</dbReference>
<feature type="non-terminal residue" evidence="1">
    <location>
        <position position="102"/>
    </location>
</feature>
<proteinExistence type="evidence at transcript level"/>
<feature type="non-terminal residue" evidence="1">
    <location>
        <position position="1"/>
    </location>
</feature>
<dbReference type="PANTHER" id="PTHR12360">
    <property type="entry name" value="NUCLEAR TRANSCRIPTION FACTOR, X-BOX BINDING 1 NFX1"/>
    <property type="match status" value="1"/>
</dbReference>